<dbReference type="InterPro" id="IPR036890">
    <property type="entry name" value="HATPase_C_sf"/>
</dbReference>
<organism evidence="9 10">
    <name type="scientific">Actinoplanes ianthinogenes</name>
    <dbReference type="NCBI Taxonomy" id="122358"/>
    <lineage>
        <taxon>Bacteria</taxon>
        <taxon>Bacillati</taxon>
        <taxon>Actinomycetota</taxon>
        <taxon>Actinomycetes</taxon>
        <taxon>Micromonosporales</taxon>
        <taxon>Micromonosporaceae</taxon>
        <taxon>Actinoplanes</taxon>
    </lineage>
</organism>
<dbReference type="Proteomes" id="UP000676967">
    <property type="component" value="Chromosome"/>
</dbReference>
<evidence type="ECO:0000313" key="9">
    <source>
        <dbReference type="EMBL" id="BCJ47280.1"/>
    </source>
</evidence>
<proteinExistence type="predicted"/>
<keyword evidence="5" id="KW-0808">Transferase</keyword>
<dbReference type="EC" id="2.7.13.3" evidence="3"/>
<dbReference type="GO" id="GO:0016301">
    <property type="term" value="F:kinase activity"/>
    <property type="evidence" value="ECO:0007669"/>
    <property type="project" value="UniProtKB-KW"/>
</dbReference>
<evidence type="ECO:0000259" key="8">
    <source>
        <dbReference type="PROSITE" id="PS50109"/>
    </source>
</evidence>
<dbReference type="InterPro" id="IPR050736">
    <property type="entry name" value="Sensor_HK_Regulatory"/>
</dbReference>
<dbReference type="Pfam" id="PF00512">
    <property type="entry name" value="HisKA"/>
    <property type="match status" value="1"/>
</dbReference>
<dbReference type="PANTHER" id="PTHR43711">
    <property type="entry name" value="TWO-COMPONENT HISTIDINE KINASE"/>
    <property type="match status" value="1"/>
</dbReference>
<dbReference type="PANTHER" id="PTHR43711:SF26">
    <property type="entry name" value="SENSOR HISTIDINE KINASE RCSC"/>
    <property type="match status" value="1"/>
</dbReference>
<accession>A0ABM7M6J5</accession>
<keyword evidence="4" id="KW-0597">Phosphoprotein</keyword>
<dbReference type="RefSeq" id="WP_189334927.1">
    <property type="nucleotide sequence ID" value="NZ_AP023356.1"/>
</dbReference>
<dbReference type="InterPro" id="IPR003661">
    <property type="entry name" value="HisK_dim/P_dom"/>
</dbReference>
<reference evidence="9 10" key="1">
    <citation type="submission" date="2020-08" db="EMBL/GenBank/DDBJ databases">
        <title>Whole genome shotgun sequence of Actinoplanes ianthinogenes NBRC 13996.</title>
        <authorList>
            <person name="Komaki H."/>
            <person name="Tamura T."/>
        </authorList>
    </citation>
    <scope>NUCLEOTIDE SEQUENCE [LARGE SCALE GENOMIC DNA]</scope>
    <source>
        <strain evidence="9 10">NBRC 13996</strain>
    </source>
</reference>
<gene>
    <name evidence="9" type="ORF">Aiant_79370</name>
</gene>
<evidence type="ECO:0000313" key="10">
    <source>
        <dbReference type="Proteomes" id="UP000676967"/>
    </source>
</evidence>
<evidence type="ECO:0000256" key="3">
    <source>
        <dbReference type="ARBA" id="ARBA00012438"/>
    </source>
</evidence>
<dbReference type="Pfam" id="PF02518">
    <property type="entry name" value="HATPase_c"/>
    <property type="match status" value="1"/>
</dbReference>
<dbReference type="InterPro" id="IPR004358">
    <property type="entry name" value="Sig_transdc_His_kin-like_C"/>
</dbReference>
<keyword evidence="7" id="KW-0902">Two-component regulatory system</keyword>
<dbReference type="SUPFAM" id="SSF55874">
    <property type="entry name" value="ATPase domain of HSP90 chaperone/DNA topoisomerase II/histidine kinase"/>
    <property type="match status" value="1"/>
</dbReference>
<sequence>MSRIGLLLPAGRNRDLIEAALRHHDLDVEVVPSAGITDTSVDLLLAEPRSLLEALAAADRPHPDDETGSRPPIMVLTRAGERPVLPARVVDAADEIVTVPVPQRELLDRITSLAGRHQQVCDERRLMREHVAHISHELRTPLQSVLAYAELLADEGLEPEQGTLLDRIANGGQRMLDLVNELLEQSRAEAGHLPDRTTVIDLAEAVRAAIVTIRPLAEKRHLDVCVRTDTDVAPSVRADPVHAHRILINLLSNAVKYNRDHGTIGVVVRVEPIRVEVDITDTGPGIAADELDQIFEPYQRLPGSTATGTGLGLHYARLLAERMQGAIIVSSRPGRGSTFTLALPRAPG</sequence>
<comment type="subcellular location">
    <subcellularLocation>
        <location evidence="2">Cell membrane</location>
    </subcellularLocation>
</comment>
<comment type="catalytic activity">
    <reaction evidence="1">
        <text>ATP + protein L-histidine = ADP + protein N-phospho-L-histidine.</text>
        <dbReference type="EC" id="2.7.13.3"/>
    </reaction>
</comment>
<keyword evidence="6 9" id="KW-0418">Kinase</keyword>
<keyword evidence="10" id="KW-1185">Reference proteome</keyword>
<dbReference type="PRINTS" id="PR00344">
    <property type="entry name" value="BCTRLSENSOR"/>
</dbReference>
<dbReference type="InterPro" id="IPR036097">
    <property type="entry name" value="HisK_dim/P_sf"/>
</dbReference>
<dbReference type="CDD" id="cd00082">
    <property type="entry name" value="HisKA"/>
    <property type="match status" value="1"/>
</dbReference>
<dbReference type="SMART" id="SM00388">
    <property type="entry name" value="HisKA"/>
    <property type="match status" value="1"/>
</dbReference>
<dbReference type="Gene3D" id="3.30.565.10">
    <property type="entry name" value="Histidine kinase-like ATPase, C-terminal domain"/>
    <property type="match status" value="1"/>
</dbReference>
<dbReference type="SMART" id="SM00387">
    <property type="entry name" value="HATPase_c"/>
    <property type="match status" value="1"/>
</dbReference>
<name>A0ABM7M6J5_9ACTN</name>
<dbReference type="Gene3D" id="1.10.287.130">
    <property type="match status" value="1"/>
</dbReference>
<dbReference type="SUPFAM" id="SSF47384">
    <property type="entry name" value="Homodimeric domain of signal transducing histidine kinase"/>
    <property type="match status" value="1"/>
</dbReference>
<protein>
    <recommendedName>
        <fullName evidence="3">histidine kinase</fullName>
        <ecNumber evidence="3">2.7.13.3</ecNumber>
    </recommendedName>
</protein>
<dbReference type="PROSITE" id="PS50109">
    <property type="entry name" value="HIS_KIN"/>
    <property type="match status" value="1"/>
</dbReference>
<dbReference type="EMBL" id="AP023356">
    <property type="protein sequence ID" value="BCJ47280.1"/>
    <property type="molecule type" value="Genomic_DNA"/>
</dbReference>
<evidence type="ECO:0000256" key="4">
    <source>
        <dbReference type="ARBA" id="ARBA00022553"/>
    </source>
</evidence>
<feature type="domain" description="Histidine kinase" evidence="8">
    <location>
        <begin position="133"/>
        <end position="347"/>
    </location>
</feature>
<evidence type="ECO:0000256" key="7">
    <source>
        <dbReference type="ARBA" id="ARBA00023012"/>
    </source>
</evidence>
<evidence type="ECO:0000256" key="1">
    <source>
        <dbReference type="ARBA" id="ARBA00000085"/>
    </source>
</evidence>
<evidence type="ECO:0000256" key="5">
    <source>
        <dbReference type="ARBA" id="ARBA00022679"/>
    </source>
</evidence>
<dbReference type="InterPro" id="IPR005467">
    <property type="entry name" value="His_kinase_dom"/>
</dbReference>
<dbReference type="InterPro" id="IPR003594">
    <property type="entry name" value="HATPase_dom"/>
</dbReference>
<evidence type="ECO:0000256" key="2">
    <source>
        <dbReference type="ARBA" id="ARBA00004236"/>
    </source>
</evidence>
<evidence type="ECO:0000256" key="6">
    <source>
        <dbReference type="ARBA" id="ARBA00022777"/>
    </source>
</evidence>